<keyword evidence="1" id="KW-0343">GTPase activation</keyword>
<accession>L8GP48</accession>
<dbReference type="Pfam" id="PF01412">
    <property type="entry name" value="ArfGap"/>
    <property type="match status" value="1"/>
</dbReference>
<dbReference type="VEuPathDB" id="AmoebaDB:ACA1_391070"/>
<evidence type="ECO:0000256" key="1">
    <source>
        <dbReference type="ARBA" id="ARBA00022468"/>
    </source>
</evidence>
<gene>
    <name evidence="8" type="ORF">ACA1_391070</name>
</gene>
<dbReference type="SMART" id="SM00105">
    <property type="entry name" value="ArfGap"/>
    <property type="match status" value="1"/>
</dbReference>
<feature type="region of interest" description="Disordered" evidence="6">
    <location>
        <begin position="164"/>
        <end position="185"/>
    </location>
</feature>
<evidence type="ECO:0000259" key="7">
    <source>
        <dbReference type="PROSITE" id="PS50115"/>
    </source>
</evidence>
<dbReference type="FunFam" id="1.10.220.150:FF:000009">
    <property type="entry name" value="stromal membrane-associated protein 1 isoform X1"/>
    <property type="match status" value="1"/>
</dbReference>
<dbReference type="AlphaFoldDB" id="L8GP48"/>
<dbReference type="PROSITE" id="PS50115">
    <property type="entry name" value="ARFGAP"/>
    <property type="match status" value="1"/>
</dbReference>
<keyword evidence="3 5" id="KW-0863">Zinc-finger</keyword>
<evidence type="ECO:0000256" key="4">
    <source>
        <dbReference type="ARBA" id="ARBA00022833"/>
    </source>
</evidence>
<dbReference type="OMA" id="MIRCCEC"/>
<dbReference type="PRINTS" id="PR00405">
    <property type="entry name" value="REVINTRACTNG"/>
</dbReference>
<dbReference type="SUPFAM" id="SSF57863">
    <property type="entry name" value="ArfGap/RecO-like zinc finger"/>
    <property type="match status" value="1"/>
</dbReference>
<evidence type="ECO:0000256" key="3">
    <source>
        <dbReference type="ARBA" id="ARBA00022771"/>
    </source>
</evidence>
<feature type="domain" description="Arf-GAP" evidence="7">
    <location>
        <begin position="20"/>
        <end position="143"/>
    </location>
</feature>
<dbReference type="PANTHER" id="PTHR23180:SF160">
    <property type="entry name" value="ADP-RIBOSYLATION FACTOR GTPASE-ACTIVATING PROTEIN EFFECTOR PROTEIN 1"/>
    <property type="match status" value="1"/>
</dbReference>
<keyword evidence="4" id="KW-0862">Zinc</keyword>
<dbReference type="GeneID" id="14915384"/>
<sequence length="185" mass="20498">MADSGWNSSRMSCPSGSNGAAKLKRLLTLPGNRRCADCGAPDPQWASLTFGSIFCIRCSGVHRSLGTTVSRVRSLELDRWTPAQVKSLKTRGNDLVNGILENDVPSHVHKPTPRSSFEELTAWIQAKYVEQRFRPTPKTAAEWARFEAEDARLLCDSAIGHSPWPARRDARPEAAHTAQPHQVLR</sequence>
<evidence type="ECO:0000256" key="6">
    <source>
        <dbReference type="SAM" id="MobiDB-lite"/>
    </source>
</evidence>
<dbReference type="GO" id="GO:0008270">
    <property type="term" value="F:zinc ion binding"/>
    <property type="evidence" value="ECO:0007669"/>
    <property type="project" value="UniProtKB-KW"/>
</dbReference>
<reference evidence="8 9" key="1">
    <citation type="journal article" date="2013" name="Genome Biol.">
        <title>Genome of Acanthamoeba castellanii highlights extensive lateral gene transfer and early evolution of tyrosine kinase signaling.</title>
        <authorList>
            <person name="Clarke M."/>
            <person name="Lohan A.J."/>
            <person name="Liu B."/>
            <person name="Lagkouvardos I."/>
            <person name="Roy S."/>
            <person name="Zafar N."/>
            <person name="Bertelli C."/>
            <person name="Schilde C."/>
            <person name="Kianianmomeni A."/>
            <person name="Burglin T.R."/>
            <person name="Frech C."/>
            <person name="Turcotte B."/>
            <person name="Kopec K.O."/>
            <person name="Synnott J.M."/>
            <person name="Choo C."/>
            <person name="Paponov I."/>
            <person name="Finkler A."/>
            <person name="Soon Heng Tan C."/>
            <person name="Hutchins A.P."/>
            <person name="Weinmeier T."/>
            <person name="Rattei T."/>
            <person name="Chu J.S."/>
            <person name="Gimenez G."/>
            <person name="Irimia M."/>
            <person name="Rigden D.J."/>
            <person name="Fitzpatrick D.A."/>
            <person name="Lorenzo-Morales J."/>
            <person name="Bateman A."/>
            <person name="Chiu C.H."/>
            <person name="Tang P."/>
            <person name="Hegemann P."/>
            <person name="Fromm H."/>
            <person name="Raoult D."/>
            <person name="Greub G."/>
            <person name="Miranda-Saavedra D."/>
            <person name="Chen N."/>
            <person name="Nash P."/>
            <person name="Ginger M.L."/>
            <person name="Horn M."/>
            <person name="Schaap P."/>
            <person name="Caler L."/>
            <person name="Loftus B."/>
        </authorList>
    </citation>
    <scope>NUCLEOTIDE SEQUENCE [LARGE SCALE GENOMIC DNA]</scope>
    <source>
        <strain evidence="8 9">Neff</strain>
    </source>
</reference>
<evidence type="ECO:0000256" key="2">
    <source>
        <dbReference type="ARBA" id="ARBA00022723"/>
    </source>
</evidence>
<dbReference type="RefSeq" id="XP_004336763.1">
    <property type="nucleotide sequence ID" value="XM_004336715.1"/>
</dbReference>
<evidence type="ECO:0000313" key="8">
    <source>
        <dbReference type="EMBL" id="ELR14750.1"/>
    </source>
</evidence>
<dbReference type="InterPro" id="IPR038508">
    <property type="entry name" value="ArfGAP_dom_sf"/>
</dbReference>
<dbReference type="Proteomes" id="UP000011083">
    <property type="component" value="Unassembled WGS sequence"/>
</dbReference>
<dbReference type="GO" id="GO:0005096">
    <property type="term" value="F:GTPase activator activity"/>
    <property type="evidence" value="ECO:0007669"/>
    <property type="project" value="UniProtKB-KW"/>
</dbReference>
<dbReference type="EMBL" id="KB008044">
    <property type="protein sequence ID" value="ELR14750.1"/>
    <property type="molecule type" value="Genomic_DNA"/>
</dbReference>
<dbReference type="InterPro" id="IPR045258">
    <property type="entry name" value="ACAP1/2/3-like"/>
</dbReference>
<keyword evidence="9" id="KW-1185">Reference proteome</keyword>
<name>L8GP48_ACACF</name>
<dbReference type="KEGG" id="acan:ACA1_391070"/>
<dbReference type="InterPro" id="IPR001164">
    <property type="entry name" value="ArfGAP_dom"/>
</dbReference>
<dbReference type="PANTHER" id="PTHR23180">
    <property type="entry name" value="CENTAURIN/ARF"/>
    <property type="match status" value="1"/>
</dbReference>
<protein>
    <recommendedName>
        <fullName evidence="7">Arf-GAP domain-containing protein</fullName>
    </recommendedName>
</protein>
<evidence type="ECO:0000313" key="9">
    <source>
        <dbReference type="Proteomes" id="UP000011083"/>
    </source>
</evidence>
<organism evidence="8 9">
    <name type="scientific">Acanthamoeba castellanii (strain ATCC 30010 / Neff)</name>
    <dbReference type="NCBI Taxonomy" id="1257118"/>
    <lineage>
        <taxon>Eukaryota</taxon>
        <taxon>Amoebozoa</taxon>
        <taxon>Discosea</taxon>
        <taxon>Longamoebia</taxon>
        <taxon>Centramoebida</taxon>
        <taxon>Acanthamoebidae</taxon>
        <taxon>Acanthamoeba</taxon>
    </lineage>
</organism>
<evidence type="ECO:0000256" key="5">
    <source>
        <dbReference type="PROSITE-ProRule" id="PRU00288"/>
    </source>
</evidence>
<dbReference type="OrthoDB" id="10266696at2759"/>
<dbReference type="InterPro" id="IPR037278">
    <property type="entry name" value="ARFGAP/RecO"/>
</dbReference>
<dbReference type="Gene3D" id="1.10.220.150">
    <property type="entry name" value="Arf GTPase activating protein"/>
    <property type="match status" value="1"/>
</dbReference>
<keyword evidence="2" id="KW-0479">Metal-binding</keyword>
<dbReference type="CDD" id="cd08204">
    <property type="entry name" value="ArfGap"/>
    <property type="match status" value="1"/>
</dbReference>
<proteinExistence type="predicted"/>
<dbReference type="STRING" id="1257118.L8GP48"/>